<dbReference type="InterPro" id="IPR000757">
    <property type="entry name" value="Beta-glucanase-like"/>
</dbReference>
<name>A0A5M8QX40_9BACT</name>
<dbReference type="Gene3D" id="2.60.120.200">
    <property type="match status" value="1"/>
</dbReference>
<gene>
    <name evidence="4" type="ORF">FEM33_09260</name>
</gene>
<sequence length="277" mass="32340">MHFVLKNLLLILTMALTTSVAEAQWKLVWSDEFEQNGPPNPEIWQPETGFVRNNEAQWFQGKNAYCKDGFLILEAKKERVKNPDYNANSKSWKQNREYAEYTSASIVTRGKKSFQYGRFEIKARIDTRSGLWPAFWTLGEKGEWPDNGEIDIMEFYRNMLLANVAWGSAERYKPVWNSVKKPVSEFNDPEWSSKFHTWRMDWDEKSIRLYVDDQLINSQDLEKALNAKNTDIRPFAQPHYLLLTLAIGGDNGGDPSVTEFPARFEVDYVRIYQKTDN</sequence>
<dbReference type="CDD" id="cd08023">
    <property type="entry name" value="GH16_laminarinase_like"/>
    <property type="match status" value="1"/>
</dbReference>
<feature type="domain" description="GH16" evidence="3">
    <location>
        <begin position="33"/>
        <end position="277"/>
    </location>
</feature>
<dbReference type="PANTHER" id="PTHR10963">
    <property type="entry name" value="GLYCOSYL HYDROLASE-RELATED"/>
    <property type="match status" value="1"/>
</dbReference>
<feature type="signal peptide" evidence="2">
    <location>
        <begin position="1"/>
        <end position="23"/>
    </location>
</feature>
<dbReference type="InterPro" id="IPR013320">
    <property type="entry name" value="ConA-like_dom_sf"/>
</dbReference>
<dbReference type="SUPFAM" id="SSF49899">
    <property type="entry name" value="Concanavalin A-like lectins/glucanases"/>
    <property type="match status" value="1"/>
</dbReference>
<keyword evidence="2" id="KW-0732">Signal</keyword>
<dbReference type="EMBL" id="VBSN01000027">
    <property type="protein sequence ID" value="KAA6440749.1"/>
    <property type="molecule type" value="Genomic_DNA"/>
</dbReference>
<evidence type="ECO:0000256" key="1">
    <source>
        <dbReference type="ARBA" id="ARBA00006865"/>
    </source>
</evidence>
<dbReference type="Proteomes" id="UP000323994">
    <property type="component" value="Unassembled WGS sequence"/>
</dbReference>
<proteinExistence type="inferred from homology"/>
<dbReference type="Pfam" id="PF00722">
    <property type="entry name" value="Glyco_hydro_16"/>
    <property type="match status" value="1"/>
</dbReference>
<keyword evidence="5" id="KW-1185">Reference proteome</keyword>
<comment type="similarity">
    <text evidence="1">Belongs to the glycosyl hydrolase 16 family.</text>
</comment>
<evidence type="ECO:0000313" key="4">
    <source>
        <dbReference type="EMBL" id="KAA6440749.1"/>
    </source>
</evidence>
<accession>A0A5M8QX40</accession>
<dbReference type="OrthoDB" id="9776255at2"/>
<dbReference type="GO" id="GO:0004553">
    <property type="term" value="F:hydrolase activity, hydrolyzing O-glycosyl compounds"/>
    <property type="evidence" value="ECO:0007669"/>
    <property type="project" value="InterPro"/>
</dbReference>
<evidence type="ECO:0000256" key="2">
    <source>
        <dbReference type="SAM" id="SignalP"/>
    </source>
</evidence>
<dbReference type="AlphaFoldDB" id="A0A5M8QX40"/>
<evidence type="ECO:0000313" key="5">
    <source>
        <dbReference type="Proteomes" id="UP000323994"/>
    </source>
</evidence>
<protein>
    <submittedName>
        <fullName evidence="4">Glycoside hydrolase family 16 protein</fullName>
    </submittedName>
</protein>
<comment type="caution">
    <text evidence="4">The sequence shown here is derived from an EMBL/GenBank/DDBJ whole genome shotgun (WGS) entry which is preliminary data.</text>
</comment>
<keyword evidence="4" id="KW-0378">Hydrolase</keyword>
<dbReference type="InterPro" id="IPR050546">
    <property type="entry name" value="Glycosyl_Hydrlase_16"/>
</dbReference>
<organism evidence="4 5">
    <name type="scientific">Dyadobacter flavalbus</name>
    <dbReference type="NCBI Taxonomy" id="2579942"/>
    <lineage>
        <taxon>Bacteria</taxon>
        <taxon>Pseudomonadati</taxon>
        <taxon>Bacteroidota</taxon>
        <taxon>Cytophagia</taxon>
        <taxon>Cytophagales</taxon>
        <taxon>Spirosomataceae</taxon>
        <taxon>Dyadobacter</taxon>
    </lineage>
</organism>
<reference evidence="4 5" key="1">
    <citation type="submission" date="2019-05" db="EMBL/GenBank/DDBJ databases">
        <authorList>
            <person name="Qu J.-H."/>
        </authorList>
    </citation>
    <scope>NUCLEOTIDE SEQUENCE [LARGE SCALE GENOMIC DNA]</scope>
    <source>
        <strain evidence="4 5">NS28</strain>
    </source>
</reference>
<dbReference type="PANTHER" id="PTHR10963:SF55">
    <property type="entry name" value="GLYCOSIDE HYDROLASE FAMILY 16 PROTEIN"/>
    <property type="match status" value="1"/>
</dbReference>
<feature type="chain" id="PRO_5024298282" evidence="2">
    <location>
        <begin position="24"/>
        <end position="277"/>
    </location>
</feature>
<evidence type="ECO:0000259" key="3">
    <source>
        <dbReference type="PROSITE" id="PS51762"/>
    </source>
</evidence>
<dbReference type="PROSITE" id="PS51762">
    <property type="entry name" value="GH16_2"/>
    <property type="match status" value="1"/>
</dbReference>
<dbReference type="GO" id="GO:0005975">
    <property type="term" value="P:carbohydrate metabolic process"/>
    <property type="evidence" value="ECO:0007669"/>
    <property type="project" value="InterPro"/>
</dbReference>